<organism evidence="3 4">
    <name type="scientific">Segatella salivae</name>
    <dbReference type="NCBI Taxonomy" id="228604"/>
    <lineage>
        <taxon>Bacteria</taxon>
        <taxon>Pseudomonadati</taxon>
        <taxon>Bacteroidota</taxon>
        <taxon>Bacteroidia</taxon>
        <taxon>Bacteroidales</taxon>
        <taxon>Prevotellaceae</taxon>
        <taxon>Segatella</taxon>
    </lineage>
</organism>
<comment type="caution">
    <text evidence="3">The sequence shown here is derived from an EMBL/GenBank/DDBJ whole genome shotgun (WGS) entry which is preliminary data.</text>
</comment>
<dbReference type="AlphaFoldDB" id="A0AAW4NM71"/>
<dbReference type="InterPro" id="IPR050397">
    <property type="entry name" value="Env_Response_Regulators"/>
</dbReference>
<dbReference type="RefSeq" id="WP_219425693.1">
    <property type="nucleotide sequence ID" value="NZ_JAHXQY010000008.1"/>
</dbReference>
<gene>
    <name evidence="3" type="ORF">KZY68_01860</name>
</gene>
<dbReference type="InterPro" id="IPR000595">
    <property type="entry name" value="cNMP-bd_dom"/>
</dbReference>
<feature type="domain" description="HTH crp-type" evidence="2">
    <location>
        <begin position="151"/>
        <end position="219"/>
    </location>
</feature>
<proteinExistence type="predicted"/>
<dbReference type="GO" id="GO:0003700">
    <property type="term" value="F:DNA-binding transcription factor activity"/>
    <property type="evidence" value="ECO:0007669"/>
    <property type="project" value="TreeGrafter"/>
</dbReference>
<evidence type="ECO:0000259" key="2">
    <source>
        <dbReference type="PROSITE" id="PS51063"/>
    </source>
</evidence>
<accession>A0AAW4NM71</accession>
<reference evidence="3" key="1">
    <citation type="submission" date="2021-07" db="EMBL/GenBank/DDBJ databases">
        <title>Genomic diversity and antimicrobial resistance of Prevotella spp. isolated from chronic lung disease airways.</title>
        <authorList>
            <person name="Webb K.A."/>
            <person name="Olagoke O.S."/>
            <person name="Baird T."/>
            <person name="Neill J."/>
            <person name="Pham A."/>
            <person name="Wells T.J."/>
            <person name="Ramsay K.A."/>
            <person name="Bell S.C."/>
            <person name="Sarovich D.S."/>
            <person name="Price E.P."/>
        </authorList>
    </citation>
    <scope>NUCLEOTIDE SEQUENCE</scope>
    <source>
        <strain evidence="3">SCHI0047.S.3</strain>
    </source>
</reference>
<dbReference type="InterPro" id="IPR012318">
    <property type="entry name" value="HTH_CRP"/>
</dbReference>
<dbReference type="Pfam" id="PF13545">
    <property type="entry name" value="HTH_Crp_2"/>
    <property type="match status" value="1"/>
</dbReference>
<dbReference type="SMART" id="SM00419">
    <property type="entry name" value="HTH_CRP"/>
    <property type="match status" value="1"/>
</dbReference>
<evidence type="ECO:0000313" key="4">
    <source>
        <dbReference type="Proteomes" id="UP001196873"/>
    </source>
</evidence>
<dbReference type="PROSITE" id="PS51063">
    <property type="entry name" value="HTH_CRP_2"/>
    <property type="match status" value="1"/>
</dbReference>
<dbReference type="PANTHER" id="PTHR24567:SF58">
    <property type="entry name" value="CYCLIC AMP-BINDING REGULATORY PROTEIN"/>
    <property type="match status" value="1"/>
</dbReference>
<dbReference type="CDD" id="cd00038">
    <property type="entry name" value="CAP_ED"/>
    <property type="match status" value="1"/>
</dbReference>
<evidence type="ECO:0000259" key="1">
    <source>
        <dbReference type="PROSITE" id="PS50042"/>
    </source>
</evidence>
<name>A0AAW4NM71_9BACT</name>
<dbReference type="GO" id="GO:0003677">
    <property type="term" value="F:DNA binding"/>
    <property type="evidence" value="ECO:0007669"/>
    <property type="project" value="InterPro"/>
</dbReference>
<dbReference type="EMBL" id="JAHXRF010000002">
    <property type="protein sequence ID" value="MBW4864784.1"/>
    <property type="molecule type" value="Genomic_DNA"/>
</dbReference>
<dbReference type="GO" id="GO:0005829">
    <property type="term" value="C:cytosol"/>
    <property type="evidence" value="ECO:0007669"/>
    <property type="project" value="TreeGrafter"/>
</dbReference>
<dbReference type="Pfam" id="PF00027">
    <property type="entry name" value="cNMP_binding"/>
    <property type="match status" value="1"/>
</dbReference>
<feature type="domain" description="Cyclic nucleotide-binding" evidence="1">
    <location>
        <begin position="14"/>
        <end position="120"/>
    </location>
</feature>
<dbReference type="PROSITE" id="PS50042">
    <property type="entry name" value="CNMP_BINDING_3"/>
    <property type="match status" value="1"/>
</dbReference>
<dbReference type="Proteomes" id="UP001196873">
    <property type="component" value="Unassembled WGS sequence"/>
</dbReference>
<sequence length="228" mass="25793">MEETLYSKLETTALFSGLTANAIEEQLKSLHYSIQKVPAKTLFMAEHQPLHEMILVLEGKVSARMGSSRSKSLMVDYLKPGFMLAPAFILSDHNQLPVEVRAVEESTLFCMPKADFSQLINTNSLVLFNFLDILSNINCFLMNKIRMIYMASIKEKIASFLLHNVEASHTNIVPLRLSRKQLADRFGVQKSSLIRTLNDLEHSNLIFVREKEIVVLNVVGLKNVLKGK</sequence>
<evidence type="ECO:0000313" key="3">
    <source>
        <dbReference type="EMBL" id="MBW4864784.1"/>
    </source>
</evidence>
<dbReference type="PANTHER" id="PTHR24567">
    <property type="entry name" value="CRP FAMILY TRANSCRIPTIONAL REGULATORY PROTEIN"/>
    <property type="match status" value="1"/>
</dbReference>
<protein>
    <submittedName>
        <fullName evidence="3">Crp/Fnr family transcriptional regulator</fullName>
    </submittedName>
</protein>